<proteinExistence type="predicted"/>
<gene>
    <name evidence="2" type="ORF">CN553_12175</name>
</gene>
<accession>A0A9X6YMH5</accession>
<dbReference type="EMBL" id="NUAN01000071">
    <property type="protein sequence ID" value="PEN97801.1"/>
    <property type="molecule type" value="Genomic_DNA"/>
</dbReference>
<dbReference type="Proteomes" id="UP000220691">
    <property type="component" value="Unassembled WGS sequence"/>
</dbReference>
<evidence type="ECO:0000313" key="2">
    <source>
        <dbReference type="EMBL" id="PEN97801.1"/>
    </source>
</evidence>
<dbReference type="AlphaFoldDB" id="A0A9X6YMH5"/>
<keyword evidence="1" id="KW-0175">Coiled coil</keyword>
<protein>
    <submittedName>
        <fullName evidence="2">Uncharacterized protein</fullName>
    </submittedName>
</protein>
<dbReference type="RefSeq" id="WP_098126400.1">
    <property type="nucleotide sequence ID" value="NZ_NUAN01000071.1"/>
</dbReference>
<comment type="caution">
    <text evidence="2">The sequence shown here is derived from an EMBL/GenBank/DDBJ whole genome shotgun (WGS) entry which is preliminary data.</text>
</comment>
<name>A0A9X6YMH5_BACCE</name>
<evidence type="ECO:0000313" key="3">
    <source>
        <dbReference type="Proteomes" id="UP000220691"/>
    </source>
</evidence>
<evidence type="ECO:0000256" key="1">
    <source>
        <dbReference type="SAM" id="Coils"/>
    </source>
</evidence>
<feature type="coiled-coil region" evidence="1">
    <location>
        <begin position="108"/>
        <end position="156"/>
    </location>
</feature>
<organism evidence="2 3">
    <name type="scientific">Bacillus cereus</name>
    <dbReference type="NCBI Taxonomy" id="1396"/>
    <lineage>
        <taxon>Bacteria</taxon>
        <taxon>Bacillati</taxon>
        <taxon>Bacillota</taxon>
        <taxon>Bacilli</taxon>
        <taxon>Bacillales</taxon>
        <taxon>Bacillaceae</taxon>
        <taxon>Bacillus</taxon>
        <taxon>Bacillus cereus group</taxon>
    </lineage>
</organism>
<sequence length="267" mass="31220">MKSDIKLIQEDGLKVVAELRAGGYVNFIKEEERTSVVTISYENLEFVLSEIKAGTIGVKDIRRGIEAEFLKDGVNLIRPTNHVTLSRNHIELVYNEIRKSEGMLEEDNKQDEFEIAKLEAQKEILKEQIRLMHAKERELEEKIEEHQQSIERRKYKGKTFHEYFESVAGHYEEDGFKIQVGSAWDRTIYVTGMNGDFELNINTRYDDKKGWSLKVSKDTGVRDYYKEYFGHEIPKNHKKIYDEMTAIKNKYGKMIEDGTLEPKEALN</sequence>
<reference evidence="2 3" key="1">
    <citation type="submission" date="2017-09" db="EMBL/GenBank/DDBJ databases">
        <title>Large-scale bioinformatics analysis of Bacillus genomes uncovers conserved roles of natural products in bacterial physiology.</title>
        <authorList>
            <consortium name="Agbiome Team Llc"/>
            <person name="Bleich R.M."/>
            <person name="Kirk G.J."/>
            <person name="Santa Maria K.C."/>
            <person name="Allen S.E."/>
            <person name="Farag S."/>
            <person name="Shank E.A."/>
            <person name="Bowers A."/>
        </authorList>
    </citation>
    <scope>NUCLEOTIDE SEQUENCE [LARGE SCALE GENOMIC DNA]</scope>
    <source>
        <strain evidence="2 3">AFS027647</strain>
    </source>
</reference>